<dbReference type="EMBL" id="JAEHOD010000013">
    <property type="protein sequence ID" value="KAG2449590.1"/>
    <property type="molecule type" value="Genomic_DNA"/>
</dbReference>
<evidence type="ECO:0000313" key="2">
    <source>
        <dbReference type="EMBL" id="KAG2449590.1"/>
    </source>
</evidence>
<sequence length="295" mass="30604">MWLAWLARAAQSVHGAWKHFARRHSLARNGSRAPSDCGASLSPTISRSTSGNSLCSTGSFGRARDAKVSFEVDVVVCVSGDPNRSCSAPTPPSAASTALTASKTAPPSVIAKHITCAALTRQEPAKPARLVLPVASIAAAALCGGDGAGVEASGNDAAPAAACVPYKVLSSPRPMALGGNVLSGPRELDPPGLLRQQHFALLEAPPSRNTPTSSAAAVITMAAVPARQQQPAVPTLVMSTKERAAAEAADVRRVAVWRRAEMERAAAEDAARGKYPRNNTVLNYCWHRAVDTCTA</sequence>
<dbReference type="Proteomes" id="UP000613740">
    <property type="component" value="Unassembled WGS sequence"/>
</dbReference>
<reference evidence="2" key="1">
    <citation type="journal article" date="2020" name="bioRxiv">
        <title>Comparative genomics of Chlamydomonas.</title>
        <authorList>
            <person name="Craig R.J."/>
            <person name="Hasan A.R."/>
            <person name="Ness R.W."/>
            <person name="Keightley P.D."/>
        </authorList>
    </citation>
    <scope>NUCLEOTIDE SEQUENCE</scope>
    <source>
        <strain evidence="2">CCAP 11/173</strain>
    </source>
</reference>
<organism evidence="2 3">
    <name type="scientific">Chlamydomonas schloesseri</name>
    <dbReference type="NCBI Taxonomy" id="2026947"/>
    <lineage>
        <taxon>Eukaryota</taxon>
        <taxon>Viridiplantae</taxon>
        <taxon>Chlorophyta</taxon>
        <taxon>core chlorophytes</taxon>
        <taxon>Chlorophyceae</taxon>
        <taxon>CS clade</taxon>
        <taxon>Chlamydomonadales</taxon>
        <taxon>Chlamydomonadaceae</taxon>
        <taxon>Chlamydomonas</taxon>
    </lineage>
</organism>
<keyword evidence="3" id="KW-1185">Reference proteome</keyword>
<dbReference type="AlphaFoldDB" id="A0A835WLD7"/>
<gene>
    <name evidence="2" type="ORF">HYH02_005123</name>
</gene>
<evidence type="ECO:0000256" key="1">
    <source>
        <dbReference type="SAM" id="MobiDB-lite"/>
    </source>
</evidence>
<comment type="caution">
    <text evidence="2">The sequence shown here is derived from an EMBL/GenBank/DDBJ whole genome shotgun (WGS) entry which is preliminary data.</text>
</comment>
<dbReference type="OrthoDB" id="558804at2759"/>
<feature type="compositionally biased region" description="Low complexity" evidence="1">
    <location>
        <begin position="93"/>
        <end position="102"/>
    </location>
</feature>
<name>A0A835WLD7_9CHLO</name>
<feature type="region of interest" description="Disordered" evidence="1">
    <location>
        <begin position="82"/>
        <end position="102"/>
    </location>
</feature>
<evidence type="ECO:0000313" key="3">
    <source>
        <dbReference type="Proteomes" id="UP000613740"/>
    </source>
</evidence>
<proteinExistence type="predicted"/>
<protein>
    <submittedName>
        <fullName evidence="2">Uncharacterized protein</fullName>
    </submittedName>
</protein>
<accession>A0A835WLD7</accession>